<comment type="caution">
    <text evidence="1">The sequence shown here is derived from an EMBL/GenBank/DDBJ whole genome shotgun (WGS) entry which is preliminary data.</text>
</comment>
<proteinExistence type="predicted"/>
<evidence type="ECO:0000313" key="2">
    <source>
        <dbReference type="Proteomes" id="UP000675554"/>
    </source>
</evidence>
<protein>
    <recommendedName>
        <fullName evidence="3">DNA primase/polymerase bifunctional N-terminal domain-containing protein</fullName>
    </recommendedName>
</protein>
<organism evidence="1 2">
    <name type="scientific">Streptomyces daliensis</name>
    <dbReference type="NCBI Taxonomy" id="299421"/>
    <lineage>
        <taxon>Bacteria</taxon>
        <taxon>Bacillati</taxon>
        <taxon>Actinomycetota</taxon>
        <taxon>Actinomycetes</taxon>
        <taxon>Kitasatosporales</taxon>
        <taxon>Streptomycetaceae</taxon>
        <taxon>Streptomyces</taxon>
    </lineage>
</organism>
<evidence type="ECO:0008006" key="3">
    <source>
        <dbReference type="Google" id="ProtNLM"/>
    </source>
</evidence>
<dbReference type="AlphaFoldDB" id="A0A8T4IUN9"/>
<keyword evidence="2" id="KW-1185">Reference proteome</keyword>
<name>A0A8T4IUN9_9ACTN</name>
<accession>A0A8T4IUN9</accession>
<dbReference type="Proteomes" id="UP000675554">
    <property type="component" value="Unassembled WGS sequence"/>
</dbReference>
<evidence type="ECO:0000313" key="1">
    <source>
        <dbReference type="EMBL" id="MBR7675869.1"/>
    </source>
</evidence>
<sequence>MDVVTPPAAGLRVRPAWLPLDDELAGVDAGVWWDAIAIDGDLGGAVAGRLKAGAGPCGPIAVATRSATPRWYFLAPLGTAETWTEPGTQALGDGCRIGLPGSTTATAHPVRWDVPPRFCAVPPLNDSARLATAVAAARAPGHVS</sequence>
<gene>
    <name evidence="1" type="ORF">KDA82_23205</name>
</gene>
<reference evidence="1" key="1">
    <citation type="submission" date="2021-04" db="EMBL/GenBank/DDBJ databases">
        <title>Sequencing of actinobacteria type strains.</title>
        <authorList>
            <person name="Nguyen G.-S."/>
            <person name="Wentzel A."/>
        </authorList>
    </citation>
    <scope>NUCLEOTIDE SEQUENCE</scope>
    <source>
        <strain evidence="1">DSM 42095</strain>
    </source>
</reference>
<dbReference type="EMBL" id="JAGSMN010000544">
    <property type="protein sequence ID" value="MBR7675869.1"/>
    <property type="molecule type" value="Genomic_DNA"/>
</dbReference>